<dbReference type="PROSITE" id="PS51186">
    <property type="entry name" value="GNAT"/>
    <property type="match status" value="1"/>
</dbReference>
<dbReference type="SUPFAM" id="SSF55729">
    <property type="entry name" value="Acyl-CoA N-acyltransferases (Nat)"/>
    <property type="match status" value="1"/>
</dbReference>
<dbReference type="PANTHER" id="PTHR43441">
    <property type="entry name" value="RIBOSOMAL-PROTEIN-SERINE ACETYLTRANSFERASE"/>
    <property type="match status" value="1"/>
</dbReference>
<dbReference type="Pfam" id="PF13302">
    <property type="entry name" value="Acetyltransf_3"/>
    <property type="match status" value="1"/>
</dbReference>
<feature type="domain" description="N-acetyltransferase" evidence="1">
    <location>
        <begin position="25"/>
        <end position="189"/>
    </location>
</feature>
<evidence type="ECO:0000313" key="2">
    <source>
        <dbReference type="EMBL" id="TDE95991.1"/>
    </source>
</evidence>
<sequence>MASPYPPLNVRVSTPRLALLGATDDLLDRLLPAVREGVVAADESPFDDPMSLYADAPDREWRWLRGIWAGRAHVAPDFWRLYFVVMVDGEAIGMQDLIGVNFATYGSVTTFSWLKPSARGRGLGREMRAAVLQLAFVGLGAAEATSDAFTDNGASNAVSRSLGYQRNGTDRATRRGQAAALQRWALTRQRWESNRRGDIQLTGVEECLPVLGI</sequence>
<dbReference type="Gene3D" id="3.40.630.30">
    <property type="match status" value="1"/>
</dbReference>
<evidence type="ECO:0000313" key="3">
    <source>
        <dbReference type="Proteomes" id="UP000504882"/>
    </source>
</evidence>
<dbReference type="InterPro" id="IPR000182">
    <property type="entry name" value="GNAT_dom"/>
</dbReference>
<dbReference type="PANTHER" id="PTHR43441:SF11">
    <property type="entry name" value="RIBOSOMAL-PROTEIN-SERINE ACETYLTRANSFERASE"/>
    <property type="match status" value="1"/>
</dbReference>
<dbReference type="EMBL" id="SMNA01000003">
    <property type="protein sequence ID" value="TDE95991.1"/>
    <property type="molecule type" value="Genomic_DNA"/>
</dbReference>
<evidence type="ECO:0000259" key="1">
    <source>
        <dbReference type="PROSITE" id="PS51186"/>
    </source>
</evidence>
<accession>A0ABY2E5W8</accession>
<comment type="caution">
    <text evidence="2">The sequence shown here is derived from an EMBL/GenBank/DDBJ whole genome shotgun (WGS) entry which is preliminary data.</text>
</comment>
<dbReference type="InterPro" id="IPR016181">
    <property type="entry name" value="Acyl_CoA_acyltransferase"/>
</dbReference>
<gene>
    <name evidence="2" type="ORF">EXU48_07030</name>
</gene>
<protein>
    <submittedName>
        <fullName evidence="2">N-acetyltransferase</fullName>
    </submittedName>
</protein>
<organism evidence="2 3">
    <name type="scientific">Occultella glacieicola</name>
    <dbReference type="NCBI Taxonomy" id="2518684"/>
    <lineage>
        <taxon>Bacteria</taxon>
        <taxon>Bacillati</taxon>
        <taxon>Actinomycetota</taxon>
        <taxon>Actinomycetes</taxon>
        <taxon>Micrococcales</taxon>
        <taxon>Ruaniaceae</taxon>
        <taxon>Occultella</taxon>
    </lineage>
</organism>
<name>A0ABY2E5W8_9MICO</name>
<reference evidence="2 3" key="1">
    <citation type="submission" date="2019-03" db="EMBL/GenBank/DDBJ databases">
        <title>Genomic features of bacteria from cold environments.</title>
        <authorList>
            <person name="Shen L."/>
        </authorList>
    </citation>
    <scope>NUCLEOTIDE SEQUENCE [LARGE SCALE GENOMIC DNA]</scope>
    <source>
        <strain evidence="3">T3246-1</strain>
    </source>
</reference>
<dbReference type="Proteomes" id="UP000504882">
    <property type="component" value="Unassembled WGS sequence"/>
</dbReference>
<keyword evidence="3" id="KW-1185">Reference proteome</keyword>
<dbReference type="InterPro" id="IPR051908">
    <property type="entry name" value="Ribosomal_N-acetyltransferase"/>
</dbReference>
<proteinExistence type="predicted"/>
<dbReference type="RefSeq" id="WP_133106921.1">
    <property type="nucleotide sequence ID" value="NZ_SMNA01000003.1"/>
</dbReference>